<name>A0ACC1PR60_9PEZI</name>
<comment type="caution">
    <text evidence="1">The sequence shown here is derived from an EMBL/GenBank/DDBJ whole genome shotgun (WGS) entry which is preliminary data.</text>
</comment>
<reference evidence="1" key="1">
    <citation type="submission" date="2022-10" db="EMBL/GenBank/DDBJ databases">
        <title>Genome Sequence of Xylaria curta.</title>
        <authorList>
            <person name="Buettner E."/>
        </authorList>
    </citation>
    <scope>NUCLEOTIDE SEQUENCE</scope>
    <source>
        <strain evidence="1">Babe10</strain>
    </source>
</reference>
<evidence type="ECO:0000313" key="2">
    <source>
        <dbReference type="Proteomes" id="UP001143856"/>
    </source>
</evidence>
<organism evidence="1 2">
    <name type="scientific">Xylaria curta</name>
    <dbReference type="NCBI Taxonomy" id="42375"/>
    <lineage>
        <taxon>Eukaryota</taxon>
        <taxon>Fungi</taxon>
        <taxon>Dikarya</taxon>
        <taxon>Ascomycota</taxon>
        <taxon>Pezizomycotina</taxon>
        <taxon>Sordariomycetes</taxon>
        <taxon>Xylariomycetidae</taxon>
        <taxon>Xylariales</taxon>
        <taxon>Xylariaceae</taxon>
        <taxon>Xylaria</taxon>
    </lineage>
</organism>
<protein>
    <submittedName>
        <fullName evidence="1">Uncharacterized protein</fullName>
    </submittedName>
</protein>
<dbReference type="EMBL" id="JAPDGR010000004">
    <property type="protein sequence ID" value="KAJ2999274.1"/>
    <property type="molecule type" value="Genomic_DNA"/>
</dbReference>
<accession>A0ACC1PR60</accession>
<dbReference type="Proteomes" id="UP001143856">
    <property type="component" value="Unassembled WGS sequence"/>
</dbReference>
<gene>
    <name evidence="1" type="ORF">NUW58_g48</name>
</gene>
<evidence type="ECO:0000313" key="1">
    <source>
        <dbReference type="EMBL" id="KAJ2999274.1"/>
    </source>
</evidence>
<keyword evidence="2" id="KW-1185">Reference proteome</keyword>
<sequence>MFTVCLASGYSALFRRRFGSATYDLSTLALDYLGTYGGFISARKKSPPHIDQTSLLLTTAESHTTSRPLQPQSSSSGRAMSQTKGGRGGASAKVKKAGKPGAEEKREDALQAVLIADDFRSTFLPFSLDKPRCLLPLANTPLIDYTLEFLAMNDVHEVFIYCSAHHEQIEHYIHNSRWSPIARSCPFSTLEFIRVADARSVGDFLRDLDTRNIIGGDFLLVHGDLVSNLSLDRALAAHKARREANRDSCMTMVLREVGDAEHSTKPRTTTPVFIIDPRKNRCLHYEEITPLQTDRYVGLDPTLLENAEAEARTDLLDAQIDICTPDVLALWSESFDYEVPRANFLHGVLKDWELNGKMIHTEIVTEGYCARATNLQIYDAISQDVRGGWAYPFTPDCNLLKGQTYQLRDNDVYQEDDVLVEDDTETTNAVLGRDTYVGSKSIIKNSIIGRNCKIGNNVRIINSFIWDDAEIDDGAVVEHAIIADTAHIGKGATIREGSLVSYGVRLDEKVDIGASTVLSLLTHNGKPVQSQARVVGAQGKGAIFQYPEEDEAGAEKLARLENSLIYNLEQFDLDSSSISTFSDEDDSNDESEVASTTPSQPTGRSRLSSFASDDSGVPSFSSFHADAVHGLLEVLRGSVGDFDSEKLEFTSLRLANNASDVAMRKAVATAFVRRAVELMNAESNGLDPAKAVKESLTSRDGAATFITDVGVGGESVSDQLEFALAVQRACVSSAKLVEVGKAGNLLAAMLQQMYDLDILEEEGLIAWWEDARGKEGEVMPVVRAKCQPLIEWLENAEEESDEEDEEDEDDDDDDD</sequence>
<proteinExistence type="predicted"/>